<evidence type="ECO:0000256" key="1">
    <source>
        <dbReference type="SAM" id="MobiDB-lite"/>
    </source>
</evidence>
<protein>
    <submittedName>
        <fullName evidence="2">Uncharacterized protein</fullName>
    </submittedName>
</protein>
<proteinExistence type="predicted"/>
<accession>A0A8J8P438</accession>
<evidence type="ECO:0000313" key="3">
    <source>
        <dbReference type="Proteomes" id="UP000785679"/>
    </source>
</evidence>
<reference evidence="2" key="1">
    <citation type="submission" date="2019-06" db="EMBL/GenBank/DDBJ databases">
        <authorList>
            <person name="Zheng W."/>
        </authorList>
    </citation>
    <scope>NUCLEOTIDE SEQUENCE</scope>
    <source>
        <strain evidence="2">QDHG01</strain>
    </source>
</reference>
<evidence type="ECO:0000313" key="2">
    <source>
        <dbReference type="EMBL" id="TNV86903.1"/>
    </source>
</evidence>
<sequence length="104" mass="11233">MNQKEVKAKQPSSQPHQVSPARQQQLRAAEAAEAGTDPNAAGAGLAGQRRSSRQEGVHERRKQNSKQYQNMPAASMSGGSDPQQQSVKVQILDQQTQAQQVQGT</sequence>
<name>A0A8J8P438_HALGN</name>
<feature type="compositionally biased region" description="Polar residues" evidence="1">
    <location>
        <begin position="65"/>
        <end position="88"/>
    </location>
</feature>
<feature type="compositionally biased region" description="Low complexity" evidence="1">
    <location>
        <begin position="90"/>
        <end position="104"/>
    </location>
</feature>
<keyword evidence="3" id="KW-1185">Reference proteome</keyword>
<dbReference type="AlphaFoldDB" id="A0A8J8P438"/>
<dbReference type="EMBL" id="RRYP01000752">
    <property type="protein sequence ID" value="TNV86903.1"/>
    <property type="molecule type" value="Genomic_DNA"/>
</dbReference>
<feature type="region of interest" description="Disordered" evidence="1">
    <location>
        <begin position="1"/>
        <end position="104"/>
    </location>
</feature>
<organism evidence="2 3">
    <name type="scientific">Halteria grandinella</name>
    <dbReference type="NCBI Taxonomy" id="5974"/>
    <lineage>
        <taxon>Eukaryota</taxon>
        <taxon>Sar</taxon>
        <taxon>Alveolata</taxon>
        <taxon>Ciliophora</taxon>
        <taxon>Intramacronucleata</taxon>
        <taxon>Spirotrichea</taxon>
        <taxon>Stichotrichia</taxon>
        <taxon>Sporadotrichida</taxon>
        <taxon>Halteriidae</taxon>
        <taxon>Halteria</taxon>
    </lineage>
</organism>
<feature type="compositionally biased region" description="Low complexity" evidence="1">
    <location>
        <begin position="20"/>
        <end position="43"/>
    </location>
</feature>
<dbReference type="Proteomes" id="UP000785679">
    <property type="component" value="Unassembled WGS sequence"/>
</dbReference>
<comment type="caution">
    <text evidence="2">The sequence shown here is derived from an EMBL/GenBank/DDBJ whole genome shotgun (WGS) entry which is preliminary data.</text>
</comment>
<gene>
    <name evidence="2" type="ORF">FGO68_gene2417</name>
</gene>